<dbReference type="Proteomes" id="UP000237752">
    <property type="component" value="Unassembled WGS sequence"/>
</dbReference>
<dbReference type="Gene3D" id="3.30.1490.20">
    <property type="entry name" value="ATP-grasp fold, A domain"/>
    <property type="match status" value="1"/>
</dbReference>
<feature type="domain" description="Pyruvate phosphate dikinase AMP/ATP-binding" evidence="16">
    <location>
        <begin position="19"/>
        <end position="54"/>
    </location>
</feature>
<feature type="domain" description="PEP-utilising enzyme mobile" evidence="15">
    <location>
        <begin position="421"/>
        <end position="502"/>
    </location>
</feature>
<dbReference type="InterPro" id="IPR008279">
    <property type="entry name" value="PEP-util_enz_mobile_dom"/>
</dbReference>
<sequence>MNDNKFVYDMSEGDASMKALLGGKGANVAEMLRIGVPVPDGFTVTTEACIETTNRDGNWPEALWGQIQEGLARLEERTGRKLGAADRPLLVSVRSGAVVSMPGMMDTILNLGISDQSVEALGAEAGNPRFAWDSYRRFIQMYGEVVESVPGHVYEDALTQMKSSRGVSQDTELTTEDLKELVVTFKRLSSEQIGQELPTDPVEQLRRSVDAVFRSWLNPRAGVYRRANNIPDDLGTAVNVMQMVFGNRGDTSGTGVCFTRNPSTGEKELYGEFLVNAQGEDVVAGIRTPKRLEEMEAVLPDAYHELLATMTRLEDHYSDMQDIEFTIEEKKLYLLQTRNGKRTAAAAMRVATDLVDEGKIDKSEALRRIEPAQLDQLLHPAIDASAKGKPLTVGLNASPGAAVGAIVFDADTAEAKGKAGEDVVLVRWETTPDDIAGVIASQGVLTAHGGMTSHAAVVARGMGKPCVAGASGIRLDPHAKSLTIGDKVLQEGDIITLDGSTGEVFDGALPLVPPQVNADFEKIVEWADEVRRLGVRANADTGEDARKAREFGAEGIGLCRTEHMFMDSSRLPAVRKMILADDEDARELALAEILPMQQADFEEIFRAMSGLPVTIRLLDPPLHEFLPPLLDQALTVQRLELTGASEEEVAKADGLLSRVKKLTETNPMLGTRGVRLALLYPEIPEMQVRAIARAALKVAEEGGDPKVEIMIPLVAFSTELERTRDIVDETMTDEFNRAGKSLPYTVGTMIELPRAAVRADHIAEHADFFSFGTNDLTQTSLGISRDDAEGKFLAAYVDEQLVPANPFASIDVDGVGELVRMGVEKGRSVKPELKTGVCGEHGGDPASIALFESIGLDYVSCSPYRVPIARFAAARAVLGDK</sequence>
<dbReference type="PROSITE" id="PS00742">
    <property type="entry name" value="PEP_ENZYMES_2"/>
    <property type="match status" value="1"/>
</dbReference>
<dbReference type="GO" id="GO:0050242">
    <property type="term" value="F:pyruvate, phosphate dikinase activity"/>
    <property type="evidence" value="ECO:0007669"/>
    <property type="project" value="UniProtKB-UniRule"/>
</dbReference>
<feature type="binding site" evidence="13">
    <location>
        <position position="773"/>
    </location>
    <ligand>
        <name>substrate</name>
    </ligand>
</feature>
<dbReference type="Gene3D" id="3.50.30.10">
    <property type="entry name" value="Phosphohistidine domain"/>
    <property type="match status" value="1"/>
</dbReference>
<dbReference type="PANTHER" id="PTHR22931">
    <property type="entry name" value="PHOSPHOENOLPYRUVATE DIKINASE-RELATED"/>
    <property type="match status" value="1"/>
</dbReference>
<feature type="binding site" evidence="13">
    <location>
        <position position="616"/>
    </location>
    <ligand>
        <name>substrate</name>
    </ligand>
</feature>
<evidence type="ECO:0000259" key="16">
    <source>
        <dbReference type="Pfam" id="PF01326"/>
    </source>
</evidence>
<organism evidence="18 19">
    <name type="scientific">Antricoccus suffuscus</name>
    <dbReference type="NCBI Taxonomy" id="1629062"/>
    <lineage>
        <taxon>Bacteria</taxon>
        <taxon>Bacillati</taxon>
        <taxon>Actinomycetota</taxon>
        <taxon>Actinomycetes</taxon>
        <taxon>Geodermatophilales</taxon>
        <taxon>Antricoccaceae</taxon>
        <taxon>Antricoccus</taxon>
    </lineage>
</organism>
<feature type="binding site" evidence="13">
    <location>
        <position position="774"/>
    </location>
    <ligand>
        <name>substrate</name>
    </ligand>
</feature>
<keyword evidence="7" id="KW-0547">Nucleotide-binding</keyword>
<dbReference type="InterPro" id="IPR000121">
    <property type="entry name" value="PEP_util_C"/>
</dbReference>
<dbReference type="InterPro" id="IPR013815">
    <property type="entry name" value="ATP_grasp_subdomain_1"/>
</dbReference>
<evidence type="ECO:0000256" key="13">
    <source>
        <dbReference type="PIRSR" id="PIRSR000853-2"/>
    </source>
</evidence>
<keyword evidence="19" id="KW-1185">Reference proteome</keyword>
<keyword evidence="9" id="KW-0067">ATP-binding</keyword>
<evidence type="ECO:0000256" key="6">
    <source>
        <dbReference type="ARBA" id="ARBA00022723"/>
    </source>
</evidence>
<evidence type="ECO:0000313" key="18">
    <source>
        <dbReference type="EMBL" id="PRZ41071.1"/>
    </source>
</evidence>
<keyword evidence="5" id="KW-0808">Transferase</keyword>
<dbReference type="Pfam" id="PF00391">
    <property type="entry name" value="PEP-utilizers"/>
    <property type="match status" value="1"/>
</dbReference>
<feature type="binding site" evidence="13">
    <location>
        <position position="560"/>
    </location>
    <ligand>
        <name>substrate</name>
    </ligand>
</feature>
<evidence type="ECO:0000256" key="3">
    <source>
        <dbReference type="ARBA" id="ARBA00011994"/>
    </source>
</evidence>
<dbReference type="RefSeq" id="WP_106349723.1">
    <property type="nucleotide sequence ID" value="NZ_PVUE01000012.1"/>
</dbReference>
<comment type="caution">
    <text evidence="18">The sequence shown here is derived from an EMBL/GenBank/DDBJ whole genome shotgun (WGS) entry which is preliminary data.</text>
</comment>
<dbReference type="Gene3D" id="1.20.80.30">
    <property type="match status" value="1"/>
</dbReference>
<dbReference type="Pfam" id="PF02896">
    <property type="entry name" value="PEP-utilizers_C"/>
    <property type="match status" value="1"/>
</dbReference>
<feature type="active site" description="Proton donor" evidence="12">
    <location>
        <position position="838"/>
    </location>
</feature>
<dbReference type="Gene3D" id="1.10.189.10">
    <property type="entry name" value="Pyruvate Phosphate Dikinase, domain 2"/>
    <property type="match status" value="1"/>
</dbReference>
<keyword evidence="18" id="KW-0670">Pyruvate</keyword>
<comment type="cofactor">
    <cofactor evidence="1 11 14">
        <name>Mg(2+)</name>
        <dbReference type="ChEBI" id="CHEBI:18420"/>
    </cofactor>
</comment>
<feature type="active site" description="Tele-phosphohistidine intermediate" evidence="12">
    <location>
        <position position="454"/>
    </location>
</feature>
<feature type="binding site" evidence="14">
    <location>
        <position position="751"/>
    </location>
    <ligand>
        <name>Mg(2+)</name>
        <dbReference type="ChEBI" id="CHEBI:18420"/>
    </ligand>
</feature>
<dbReference type="InterPro" id="IPR036637">
    <property type="entry name" value="Phosphohistidine_dom_sf"/>
</dbReference>
<dbReference type="InterPro" id="IPR015813">
    <property type="entry name" value="Pyrv/PenolPyrv_kinase-like_dom"/>
</dbReference>
<dbReference type="PIRSF" id="PIRSF000853">
    <property type="entry name" value="PPDK"/>
    <property type="match status" value="1"/>
</dbReference>
<dbReference type="PANTHER" id="PTHR22931:SF9">
    <property type="entry name" value="PYRUVATE, PHOSPHATE DIKINASE 1, CHLOROPLASTIC"/>
    <property type="match status" value="1"/>
</dbReference>
<evidence type="ECO:0000256" key="11">
    <source>
        <dbReference type="PIRNR" id="PIRNR000853"/>
    </source>
</evidence>
<dbReference type="SUPFAM" id="SSF52009">
    <property type="entry name" value="Phosphohistidine domain"/>
    <property type="match status" value="1"/>
</dbReference>
<protein>
    <recommendedName>
        <fullName evidence="4 11">Pyruvate, phosphate dikinase</fullName>
        <ecNumber evidence="3 11">2.7.9.1</ecNumber>
    </recommendedName>
</protein>
<evidence type="ECO:0000256" key="8">
    <source>
        <dbReference type="ARBA" id="ARBA00022777"/>
    </source>
</evidence>
<dbReference type="GO" id="GO:0016301">
    <property type="term" value="F:kinase activity"/>
    <property type="evidence" value="ECO:0007669"/>
    <property type="project" value="UniProtKB-UniRule"/>
</dbReference>
<evidence type="ECO:0000256" key="7">
    <source>
        <dbReference type="ARBA" id="ARBA00022741"/>
    </source>
</evidence>
<dbReference type="OrthoDB" id="9765468at2"/>
<name>A0A2T0ZXI9_9ACTN</name>
<evidence type="ECO:0000256" key="5">
    <source>
        <dbReference type="ARBA" id="ARBA00022679"/>
    </source>
</evidence>
<dbReference type="EMBL" id="PVUE01000012">
    <property type="protein sequence ID" value="PRZ41071.1"/>
    <property type="molecule type" value="Genomic_DNA"/>
</dbReference>
<dbReference type="NCBIfam" id="NF004531">
    <property type="entry name" value="PRK05878.1"/>
    <property type="match status" value="1"/>
</dbReference>
<evidence type="ECO:0000259" key="17">
    <source>
        <dbReference type="Pfam" id="PF02896"/>
    </source>
</evidence>
<dbReference type="InterPro" id="IPR018274">
    <property type="entry name" value="PEP_util_AS"/>
</dbReference>
<keyword evidence="8 18" id="KW-0418">Kinase</keyword>
<evidence type="ECO:0000259" key="15">
    <source>
        <dbReference type="Pfam" id="PF00391"/>
    </source>
</evidence>
<evidence type="ECO:0000313" key="19">
    <source>
        <dbReference type="Proteomes" id="UP000237752"/>
    </source>
</evidence>
<keyword evidence="10 14" id="KW-0460">Magnesium</keyword>
<feature type="domain" description="Pyruvate phosphate dikinase AMP/ATP-binding" evidence="16">
    <location>
        <begin position="301"/>
        <end position="353"/>
    </location>
</feature>
<dbReference type="InterPro" id="IPR002192">
    <property type="entry name" value="PPDK_AMP/ATP-bd"/>
</dbReference>
<dbReference type="Gene3D" id="3.20.20.60">
    <property type="entry name" value="Phosphoenolpyruvate-binding domains"/>
    <property type="match status" value="1"/>
</dbReference>
<evidence type="ECO:0000256" key="2">
    <source>
        <dbReference type="ARBA" id="ARBA00007837"/>
    </source>
</evidence>
<feature type="domain" description="PEP-utilising enzyme C-terminal" evidence="17">
    <location>
        <begin position="518"/>
        <end position="875"/>
    </location>
</feature>
<accession>A0A2T0ZXI9</accession>
<dbReference type="InterPro" id="IPR023151">
    <property type="entry name" value="PEP_util_CS"/>
</dbReference>
<feature type="binding site" evidence="14">
    <location>
        <position position="775"/>
    </location>
    <ligand>
        <name>Mg(2+)</name>
        <dbReference type="ChEBI" id="CHEBI:18420"/>
    </ligand>
</feature>
<dbReference type="NCBIfam" id="TIGR01828">
    <property type="entry name" value="pyru_phos_dikin"/>
    <property type="match status" value="1"/>
</dbReference>
<evidence type="ECO:0000256" key="4">
    <source>
        <dbReference type="ARBA" id="ARBA00020138"/>
    </source>
</evidence>
<dbReference type="EC" id="2.7.9.1" evidence="3 11"/>
<dbReference type="SUPFAM" id="SSF56059">
    <property type="entry name" value="Glutathione synthetase ATP-binding domain-like"/>
    <property type="match status" value="1"/>
</dbReference>
<feature type="binding site" evidence="13">
    <location>
        <position position="775"/>
    </location>
    <ligand>
        <name>substrate</name>
    </ligand>
</feature>
<dbReference type="InterPro" id="IPR010121">
    <property type="entry name" value="Pyruvate_phosphate_dikinase"/>
</dbReference>
<proteinExistence type="inferred from homology"/>
<gene>
    <name evidence="18" type="ORF">CLV47_112104</name>
</gene>
<evidence type="ECO:0000256" key="10">
    <source>
        <dbReference type="ARBA" id="ARBA00022842"/>
    </source>
</evidence>
<dbReference type="GO" id="GO:0046872">
    <property type="term" value="F:metal ion binding"/>
    <property type="evidence" value="ECO:0007669"/>
    <property type="project" value="UniProtKB-UniRule"/>
</dbReference>
<dbReference type="SUPFAM" id="SSF51621">
    <property type="entry name" value="Phosphoenolpyruvate/pyruvate domain"/>
    <property type="match status" value="1"/>
</dbReference>
<evidence type="ECO:0000256" key="14">
    <source>
        <dbReference type="PIRSR" id="PIRSR000853-3"/>
    </source>
</evidence>
<dbReference type="InterPro" id="IPR040442">
    <property type="entry name" value="Pyrv_kinase-like_dom_sf"/>
</dbReference>
<dbReference type="Pfam" id="PF01326">
    <property type="entry name" value="PPDK_N"/>
    <property type="match status" value="3"/>
</dbReference>
<evidence type="ECO:0000256" key="1">
    <source>
        <dbReference type="ARBA" id="ARBA00001946"/>
    </source>
</evidence>
<dbReference type="GO" id="GO:0005524">
    <property type="term" value="F:ATP binding"/>
    <property type="evidence" value="ECO:0007669"/>
    <property type="project" value="UniProtKB-UniRule"/>
</dbReference>
<reference evidence="18 19" key="1">
    <citation type="submission" date="2018-03" db="EMBL/GenBank/DDBJ databases">
        <title>Genomic Encyclopedia of Archaeal and Bacterial Type Strains, Phase II (KMG-II): from individual species to whole genera.</title>
        <authorList>
            <person name="Goeker M."/>
        </authorList>
    </citation>
    <scope>NUCLEOTIDE SEQUENCE [LARGE SCALE GENOMIC DNA]</scope>
    <source>
        <strain evidence="18 19">DSM 100065</strain>
    </source>
</reference>
<dbReference type="PROSITE" id="PS00370">
    <property type="entry name" value="PEP_ENZYMES_PHOS_SITE"/>
    <property type="match status" value="1"/>
</dbReference>
<dbReference type="AlphaFoldDB" id="A0A2T0ZXI9"/>
<evidence type="ECO:0000256" key="12">
    <source>
        <dbReference type="PIRSR" id="PIRSR000853-1"/>
    </source>
</evidence>
<feature type="binding site" evidence="13">
    <location>
        <position position="751"/>
    </location>
    <ligand>
        <name>substrate</name>
    </ligand>
</feature>
<comment type="catalytic activity">
    <reaction evidence="11">
        <text>pyruvate + phosphate + ATP = phosphoenolpyruvate + AMP + diphosphate + H(+)</text>
        <dbReference type="Rhea" id="RHEA:10756"/>
        <dbReference type="ChEBI" id="CHEBI:15361"/>
        <dbReference type="ChEBI" id="CHEBI:15378"/>
        <dbReference type="ChEBI" id="CHEBI:30616"/>
        <dbReference type="ChEBI" id="CHEBI:33019"/>
        <dbReference type="ChEBI" id="CHEBI:43474"/>
        <dbReference type="ChEBI" id="CHEBI:58702"/>
        <dbReference type="ChEBI" id="CHEBI:456215"/>
        <dbReference type="EC" id="2.7.9.1"/>
    </reaction>
</comment>
<feature type="binding site" evidence="13">
    <location>
        <position position="772"/>
    </location>
    <ligand>
        <name>substrate</name>
    </ligand>
</feature>
<comment type="similarity">
    <text evidence="2 11">Belongs to the PEP-utilizing enzyme family.</text>
</comment>
<evidence type="ECO:0000256" key="9">
    <source>
        <dbReference type="ARBA" id="ARBA00022840"/>
    </source>
</evidence>
<feature type="domain" description="Pyruvate phosphate dikinase AMP/ATP-binding" evidence="16">
    <location>
        <begin position="57"/>
        <end position="291"/>
    </location>
</feature>
<dbReference type="Gene3D" id="3.30.470.20">
    <property type="entry name" value="ATP-grasp fold, B domain"/>
    <property type="match status" value="1"/>
</dbReference>
<keyword evidence="6 14" id="KW-0479">Metal-binding</keyword>